<evidence type="ECO:0000313" key="4">
    <source>
        <dbReference type="EMBL" id="KAK7021546.1"/>
    </source>
</evidence>
<keyword evidence="5" id="KW-1185">Reference proteome</keyword>
<gene>
    <name evidence="4" type="ORF">R3P38DRAFT_3196277</name>
</gene>
<feature type="region of interest" description="Disordered" evidence="1">
    <location>
        <begin position="1"/>
        <end position="54"/>
    </location>
</feature>
<keyword evidence="2" id="KW-0472">Membrane</keyword>
<protein>
    <recommendedName>
        <fullName evidence="3">DUF6589 domain-containing protein</fullName>
    </recommendedName>
</protein>
<evidence type="ECO:0000256" key="1">
    <source>
        <dbReference type="SAM" id="MobiDB-lite"/>
    </source>
</evidence>
<dbReference type="Proteomes" id="UP001362999">
    <property type="component" value="Unassembled WGS sequence"/>
</dbReference>
<feature type="transmembrane region" description="Helical" evidence="2">
    <location>
        <begin position="444"/>
        <end position="461"/>
    </location>
</feature>
<comment type="caution">
    <text evidence="4">The sequence shown here is derived from an EMBL/GenBank/DDBJ whole genome shotgun (WGS) entry which is preliminary data.</text>
</comment>
<name>A0AAW0B7F1_9AGAR</name>
<reference evidence="4 5" key="1">
    <citation type="journal article" date="2024" name="J Genomics">
        <title>Draft genome sequencing and assembly of Favolaschia claudopus CIRM-BRFM 2984 isolated from oak limbs.</title>
        <authorList>
            <person name="Navarro D."/>
            <person name="Drula E."/>
            <person name="Chaduli D."/>
            <person name="Cazenave R."/>
            <person name="Ahrendt S."/>
            <person name="Wang J."/>
            <person name="Lipzen A."/>
            <person name="Daum C."/>
            <person name="Barry K."/>
            <person name="Grigoriev I.V."/>
            <person name="Favel A."/>
            <person name="Rosso M.N."/>
            <person name="Martin F."/>
        </authorList>
    </citation>
    <scope>NUCLEOTIDE SEQUENCE [LARGE SCALE GENOMIC DNA]</scope>
    <source>
        <strain evidence="4 5">CIRM-BRFM 2984</strain>
    </source>
</reference>
<feature type="compositionally biased region" description="Acidic residues" evidence="1">
    <location>
        <begin position="400"/>
        <end position="426"/>
    </location>
</feature>
<evidence type="ECO:0000256" key="2">
    <source>
        <dbReference type="SAM" id="Phobius"/>
    </source>
</evidence>
<sequence length="1494" mass="168402">MSRNPPKARFTEDIPPSTPYSTRPAFQVTMSRDGHSDTFGAVGGDSPVPSSPSTPVPQWIPFAAHGPGMSGPVSAAWPPLVYTSPAPGPLVTSQPIYRPVYPIQPFPPPSFRNMSDAATQTEAQAEAAIDLRTKMANDFASNIFDGIIPHTNAGGRQRTRFRWPLGVEIAPEDRLLVVFRAIKKAGFPTLGSFFAQVFDDKTIYNKHRTVYHTIASFLQAKERSIAHHPVAIVDLIFRHRKSQEFVDGTAVDPNFSLPRYSLPPSARLDLSINEPSTNSTRNALINWSLHRMIERIEKETRELLKPQHGFLHRPKDPAVTWEGLLAWSLIQSQETIAVNAPAIFTLLTTIAVNRNARHKLEAMAAVVNEESGELGNTDDGLPFLNEAVSSASDATTAQGVEEDNMDGEEEEEEEESGSGHEDDGELGETPTLFVKVGHRDPWQASLKALAVTVIILVLLYFRNRFALMLPILIGLFAFACNAHREFISVLCRLGLSISYSAILAQLHVLGADSAEQLRLIGAFSEITGPAFLVLFDNVNKMQRAWRATLGHKSEVTSGTASTIIGLVGVRPGAFLSEPLNKAISEGRRGALTVQKLKDDILWDHIRGVGVGHVLRVWLKYIPALACHREAVEKIFSSEFQKHRLQLRKSDIRSTRLTNIDESTTVGAASVLQNIIIGQLSIIPTSLHRWLVMICGDQLSIDRIRKIKDYARKFLTPFTRHEWALPVIQLWHLKWNWQKAIFRLHWHDGLGKDVFGLRHDCELLERGKFNPDKCDFYPAHHILEDRFDAIILDALRLICQQETGVTYGAEVNLTDGLSNYFESSGQLHKCSFDKLRQFASIVYERYMCIAAAENALGHTTPRDTQLYGPAWTPAENTESDDEDEAASVFDARRKLKMEGGTRRCSKCRKYKLVSAETWKAKFGANGFYLTSNCRACCEAASAAIREKREKHGANKENISEEAEDEKLDLSSFIGASAMDLDAFLGALTDAGDINLFSALVDVSGIEKEDAKETADAIAELVWEKIGYRFHYHSVYHFKNSATARYEYHCAQIATRQHKSKKGPEGKKQRDKGQMQTFDCQGWLTIWAAPDDDSEYFIRIRHQECHEKYVCIDVPEDVKQFIEENSTLRSYQLWKEILKKHPLPAFSQKAVYNQRGLREVWAYMWTAWYCPAKYKIMARASQPDFIGRGRTTMSVENFWRNLKHGTLHHFLHPRLDQLIYLIATEVLPSFEAKMQNFDPDFRKGRPKALTPFQKQFKKSWKTLESRALGQRTYQTDPSRWTCSCGQQKYNAVLLCKHLVQSVKPPDPDFFRTVVRRRVIPFYSHPLLIPKDGSVIDPPMGDGSVTDGDDVQPKVTHTARTFANSTKGTKRKRTTASGFQEGGSGSSSDPFVLSSSPVRADEYEDEDESVTEYIYQRIKDLEKGIEILREQADHACHDNRVWLRSMKSHNIGGDVAQMAKDVRHFTDTARETRATTWAQGTKQSARYTRNTMGYKVL</sequence>
<evidence type="ECO:0000259" key="3">
    <source>
        <dbReference type="Pfam" id="PF20231"/>
    </source>
</evidence>
<dbReference type="InterPro" id="IPR046496">
    <property type="entry name" value="DUF6589"/>
</dbReference>
<proteinExistence type="predicted"/>
<keyword evidence="2" id="KW-0812">Transmembrane</keyword>
<dbReference type="EMBL" id="JAWWNJ010000038">
    <property type="protein sequence ID" value="KAK7021546.1"/>
    <property type="molecule type" value="Genomic_DNA"/>
</dbReference>
<organism evidence="4 5">
    <name type="scientific">Favolaschia claudopus</name>
    <dbReference type="NCBI Taxonomy" id="2862362"/>
    <lineage>
        <taxon>Eukaryota</taxon>
        <taxon>Fungi</taxon>
        <taxon>Dikarya</taxon>
        <taxon>Basidiomycota</taxon>
        <taxon>Agaricomycotina</taxon>
        <taxon>Agaricomycetes</taxon>
        <taxon>Agaricomycetidae</taxon>
        <taxon>Agaricales</taxon>
        <taxon>Marasmiineae</taxon>
        <taxon>Mycenaceae</taxon>
        <taxon>Favolaschia</taxon>
    </lineage>
</organism>
<feature type="transmembrane region" description="Helical" evidence="2">
    <location>
        <begin position="467"/>
        <end position="483"/>
    </location>
</feature>
<evidence type="ECO:0000313" key="5">
    <source>
        <dbReference type="Proteomes" id="UP001362999"/>
    </source>
</evidence>
<feature type="region of interest" description="Disordered" evidence="1">
    <location>
        <begin position="391"/>
        <end position="426"/>
    </location>
</feature>
<keyword evidence="2" id="KW-1133">Transmembrane helix</keyword>
<feature type="compositionally biased region" description="Low complexity" evidence="1">
    <location>
        <begin position="1383"/>
        <end position="1393"/>
    </location>
</feature>
<feature type="domain" description="DUF6589" evidence="3">
    <location>
        <begin position="590"/>
        <end position="867"/>
    </location>
</feature>
<dbReference type="Pfam" id="PF20231">
    <property type="entry name" value="DUF6589"/>
    <property type="match status" value="1"/>
</dbReference>
<feature type="region of interest" description="Disordered" evidence="1">
    <location>
        <begin position="1356"/>
        <end position="1402"/>
    </location>
</feature>
<accession>A0AAW0B7F1</accession>